<accession>A0A8J2LCD7</accession>
<dbReference type="EMBL" id="CAJVCH010565542">
    <property type="protein sequence ID" value="CAG7832533.1"/>
    <property type="molecule type" value="Genomic_DNA"/>
</dbReference>
<dbReference type="AlphaFoldDB" id="A0A8J2LCD7"/>
<feature type="non-terminal residue" evidence="1">
    <location>
        <position position="1"/>
    </location>
</feature>
<protein>
    <submittedName>
        <fullName evidence="1">Uncharacterized protein</fullName>
    </submittedName>
</protein>
<evidence type="ECO:0000313" key="1">
    <source>
        <dbReference type="EMBL" id="CAG7832533.1"/>
    </source>
</evidence>
<sequence>TTLLTQAKGVKNSGPAFGLSTWRSSGS</sequence>
<proteinExistence type="predicted"/>
<keyword evidence="2" id="KW-1185">Reference proteome</keyword>
<evidence type="ECO:0000313" key="2">
    <source>
        <dbReference type="Proteomes" id="UP000708208"/>
    </source>
</evidence>
<comment type="caution">
    <text evidence="1">The sequence shown here is derived from an EMBL/GenBank/DDBJ whole genome shotgun (WGS) entry which is preliminary data.</text>
</comment>
<dbReference type="Proteomes" id="UP000708208">
    <property type="component" value="Unassembled WGS sequence"/>
</dbReference>
<gene>
    <name evidence="1" type="ORF">AFUS01_LOCUS42213</name>
</gene>
<organism evidence="1 2">
    <name type="scientific">Allacma fusca</name>
    <dbReference type="NCBI Taxonomy" id="39272"/>
    <lineage>
        <taxon>Eukaryota</taxon>
        <taxon>Metazoa</taxon>
        <taxon>Ecdysozoa</taxon>
        <taxon>Arthropoda</taxon>
        <taxon>Hexapoda</taxon>
        <taxon>Collembola</taxon>
        <taxon>Symphypleona</taxon>
        <taxon>Sminthuridae</taxon>
        <taxon>Allacma</taxon>
    </lineage>
</organism>
<name>A0A8J2LCD7_9HEXA</name>
<reference evidence="1" key="1">
    <citation type="submission" date="2021-06" db="EMBL/GenBank/DDBJ databases">
        <authorList>
            <person name="Hodson N. C."/>
            <person name="Mongue J. A."/>
            <person name="Jaron S. K."/>
        </authorList>
    </citation>
    <scope>NUCLEOTIDE SEQUENCE</scope>
</reference>